<dbReference type="SUPFAM" id="SSF53756">
    <property type="entry name" value="UDP-Glycosyltransferase/glycogen phosphorylase"/>
    <property type="match status" value="1"/>
</dbReference>
<evidence type="ECO:0000313" key="5">
    <source>
        <dbReference type="Proteomes" id="UP000503640"/>
    </source>
</evidence>
<dbReference type="SUPFAM" id="SSF53448">
    <property type="entry name" value="Nucleotide-diphospho-sugar transferases"/>
    <property type="match status" value="1"/>
</dbReference>
<organism evidence="4 5">
    <name type="scientific">Anaeromyxobacter diazotrophicus</name>
    <dbReference type="NCBI Taxonomy" id="2590199"/>
    <lineage>
        <taxon>Bacteria</taxon>
        <taxon>Pseudomonadati</taxon>
        <taxon>Myxococcota</taxon>
        <taxon>Myxococcia</taxon>
        <taxon>Myxococcales</taxon>
        <taxon>Cystobacterineae</taxon>
        <taxon>Anaeromyxobacteraceae</taxon>
        <taxon>Anaeromyxobacter</taxon>
    </lineage>
</organism>
<dbReference type="GO" id="GO:0008713">
    <property type="term" value="F:ADP-heptose-lipopolysaccharide heptosyltransferase activity"/>
    <property type="evidence" value="ECO:0007669"/>
    <property type="project" value="TreeGrafter"/>
</dbReference>
<dbReference type="Pfam" id="PF00535">
    <property type="entry name" value="Glycos_transf_2"/>
    <property type="match status" value="1"/>
</dbReference>
<dbReference type="PANTHER" id="PTHR30160">
    <property type="entry name" value="TETRAACYLDISACCHARIDE 4'-KINASE-RELATED"/>
    <property type="match status" value="1"/>
</dbReference>
<evidence type="ECO:0000259" key="3">
    <source>
        <dbReference type="Pfam" id="PF00535"/>
    </source>
</evidence>
<keyword evidence="1" id="KW-0328">Glycosyltransferase</keyword>
<dbReference type="GO" id="GO:0009244">
    <property type="term" value="P:lipopolysaccharide core region biosynthetic process"/>
    <property type="evidence" value="ECO:0007669"/>
    <property type="project" value="TreeGrafter"/>
</dbReference>
<proteinExistence type="predicted"/>
<reference evidence="5" key="1">
    <citation type="journal article" date="2020" name="Appl. Environ. Microbiol.">
        <title>Diazotrophic Anaeromyxobacter Isolates from Soils.</title>
        <authorList>
            <person name="Masuda Y."/>
            <person name="Yamanaka H."/>
            <person name="Xu Z.X."/>
            <person name="Shiratori Y."/>
            <person name="Aono T."/>
            <person name="Amachi S."/>
            <person name="Senoo K."/>
            <person name="Itoh H."/>
        </authorList>
    </citation>
    <scope>NUCLEOTIDE SEQUENCE [LARGE SCALE GENOMIC DNA]</scope>
    <source>
        <strain evidence="5">R267</strain>
    </source>
</reference>
<comment type="caution">
    <text evidence="4">The sequence shown here is derived from an EMBL/GenBank/DDBJ whole genome shotgun (WGS) entry which is preliminary data.</text>
</comment>
<name>A0A7I9VGM9_9BACT</name>
<dbReference type="InterPro" id="IPR002201">
    <property type="entry name" value="Glyco_trans_9"/>
</dbReference>
<dbReference type="EMBL" id="BJTG01000001">
    <property type="protein sequence ID" value="GEJ55495.1"/>
    <property type="molecule type" value="Genomic_DNA"/>
</dbReference>
<evidence type="ECO:0000256" key="1">
    <source>
        <dbReference type="ARBA" id="ARBA00022676"/>
    </source>
</evidence>
<evidence type="ECO:0000256" key="2">
    <source>
        <dbReference type="ARBA" id="ARBA00022679"/>
    </source>
</evidence>
<dbReference type="AlphaFoldDB" id="A0A7I9VGM9"/>
<dbReference type="InterPro" id="IPR029044">
    <property type="entry name" value="Nucleotide-diphossugar_trans"/>
</dbReference>
<gene>
    <name evidence="4" type="ORF">AMYX_02360</name>
</gene>
<feature type="domain" description="Glycosyltransferase 2-like" evidence="3">
    <location>
        <begin position="13"/>
        <end position="109"/>
    </location>
</feature>
<dbReference type="Pfam" id="PF01075">
    <property type="entry name" value="Glyco_transf_9"/>
    <property type="match status" value="1"/>
</dbReference>
<dbReference type="InterPro" id="IPR001173">
    <property type="entry name" value="Glyco_trans_2-like"/>
</dbReference>
<dbReference type="GO" id="GO:0005829">
    <property type="term" value="C:cytosol"/>
    <property type="evidence" value="ECO:0007669"/>
    <property type="project" value="TreeGrafter"/>
</dbReference>
<dbReference type="CDD" id="cd02511">
    <property type="entry name" value="Beta4Glucosyltransferase"/>
    <property type="match status" value="1"/>
</dbReference>
<keyword evidence="5" id="KW-1185">Reference proteome</keyword>
<dbReference type="InterPro" id="IPR051199">
    <property type="entry name" value="LPS_LOS_Heptosyltrfase"/>
</dbReference>
<dbReference type="Gene3D" id="3.40.50.2000">
    <property type="entry name" value="Glycogen Phosphorylase B"/>
    <property type="match status" value="2"/>
</dbReference>
<protein>
    <recommendedName>
        <fullName evidence="3">Glycosyltransferase 2-like domain-containing protein</fullName>
    </recommendedName>
</protein>
<sequence length="626" mass="68753">MVSSRPFMARLTVTVITQDEEANLPRLLESVRGVADEVVVVDSGSKDRTVELARAAGARVFSNPWPGFREQKAFALAQASGDYVLNLDADEWLAPDLARALRAELDRPEGPRAGAFRIHFRHRFAGEPIRFGQMWRDRRVRLVRREGAAWTGSAVHPKLRVPGPVADLPGRCEHLGYRDRAEAERKLTRYAEQVARERFREGRRARPWDRLRWPLAFLRRYVLWLGFLDGAAGFTLARLYARYDADKARWLRRLEREVGGARGRGALASGVRELGRRAALGLASMLLPRSRRPLPPAPALRKLLVIRTDERVGNQLLTTPLLRALKEGLPQAELHLLAAARQAGVIESRHVDRLIPFEKRLAFRRPWRLLALLRALRRERYDLVVEAGHWSGFSLTASLLARVAAGSAPVVGHLRGESGRFLSHPVPHDPANENEVRAKLELLRPLGLLPRGLAPETELGREPELARALLAQAGVAGPFAVLNPGARMADRRWPPAAHAAVARGLAERGLAVLVVWGPGEEPIARAVAEGGGARLAPATGLRELAALLREARLCVSNNSGPMHLAVAVGTPAVVGVFLSGDARRWRHELPGFEAAEPRGEDDARAVLDACDLLLGAGGGRAPALRG</sequence>
<accession>A0A7I9VGM9</accession>
<dbReference type="Proteomes" id="UP000503640">
    <property type="component" value="Unassembled WGS sequence"/>
</dbReference>
<keyword evidence="2" id="KW-0808">Transferase</keyword>
<dbReference type="Gene3D" id="3.90.550.10">
    <property type="entry name" value="Spore Coat Polysaccharide Biosynthesis Protein SpsA, Chain A"/>
    <property type="match status" value="1"/>
</dbReference>
<evidence type="ECO:0000313" key="4">
    <source>
        <dbReference type="EMBL" id="GEJ55495.1"/>
    </source>
</evidence>
<dbReference type="CDD" id="cd03789">
    <property type="entry name" value="GT9_LPS_heptosyltransferase"/>
    <property type="match status" value="1"/>
</dbReference>